<keyword evidence="1" id="KW-1133">Transmembrane helix</keyword>
<dbReference type="AlphaFoldDB" id="A0A918REZ0"/>
<keyword evidence="1" id="KW-0472">Membrane</keyword>
<evidence type="ECO:0000256" key="1">
    <source>
        <dbReference type="SAM" id="Phobius"/>
    </source>
</evidence>
<keyword evidence="3" id="KW-1185">Reference proteome</keyword>
<reference evidence="2" key="1">
    <citation type="journal article" date="2014" name="Int. J. Syst. Evol. Microbiol.">
        <title>Complete genome sequence of Corynebacterium casei LMG S-19264T (=DSM 44701T), isolated from a smear-ripened cheese.</title>
        <authorList>
            <consortium name="US DOE Joint Genome Institute (JGI-PGF)"/>
            <person name="Walter F."/>
            <person name="Albersmeier A."/>
            <person name="Kalinowski J."/>
            <person name="Ruckert C."/>
        </authorList>
    </citation>
    <scope>NUCLEOTIDE SEQUENCE</scope>
    <source>
        <strain evidence="2">KCTC 12710</strain>
    </source>
</reference>
<sequence length="165" mass="19577">MTLKYDNCQVLISDNQIDCEYLYLQNKKIQWSLQLDSILIFNNGFKTKSFNTNNIKEFWFEIDQRIQRANNLTQIANAYIILNNSSEPIKLFNLCVREEMKLSNSSKSYEFTQAIIKKLSERYKKPFSYKLHVETKKKDKNLWISLTYVLIAAVIAFLLALWIKK</sequence>
<organism evidence="2 3">
    <name type="scientific">Algibacter mikhailovii</name>
    <dbReference type="NCBI Taxonomy" id="425498"/>
    <lineage>
        <taxon>Bacteria</taxon>
        <taxon>Pseudomonadati</taxon>
        <taxon>Bacteroidota</taxon>
        <taxon>Flavobacteriia</taxon>
        <taxon>Flavobacteriales</taxon>
        <taxon>Flavobacteriaceae</taxon>
        <taxon>Algibacter</taxon>
    </lineage>
</organism>
<reference evidence="2" key="2">
    <citation type="submission" date="2020-09" db="EMBL/GenBank/DDBJ databases">
        <authorList>
            <person name="Sun Q."/>
            <person name="Kim S."/>
        </authorList>
    </citation>
    <scope>NUCLEOTIDE SEQUENCE</scope>
    <source>
        <strain evidence="2">KCTC 12710</strain>
    </source>
</reference>
<evidence type="ECO:0000313" key="2">
    <source>
        <dbReference type="EMBL" id="GGZ94935.1"/>
    </source>
</evidence>
<protein>
    <submittedName>
        <fullName evidence="2">Uncharacterized protein</fullName>
    </submittedName>
</protein>
<evidence type="ECO:0000313" key="3">
    <source>
        <dbReference type="Proteomes" id="UP000636004"/>
    </source>
</evidence>
<proteinExistence type="predicted"/>
<keyword evidence="1" id="KW-0812">Transmembrane</keyword>
<name>A0A918REZ0_9FLAO</name>
<accession>A0A918REZ0</accession>
<comment type="caution">
    <text evidence="2">The sequence shown here is derived from an EMBL/GenBank/DDBJ whole genome shotgun (WGS) entry which is preliminary data.</text>
</comment>
<dbReference type="EMBL" id="BMWZ01000023">
    <property type="protein sequence ID" value="GGZ94935.1"/>
    <property type="molecule type" value="Genomic_DNA"/>
</dbReference>
<gene>
    <name evidence="2" type="ORF">GCM10007028_36340</name>
</gene>
<feature type="transmembrane region" description="Helical" evidence="1">
    <location>
        <begin position="142"/>
        <end position="163"/>
    </location>
</feature>
<dbReference type="RefSeq" id="WP_189362870.1">
    <property type="nucleotide sequence ID" value="NZ_BMWZ01000023.1"/>
</dbReference>
<dbReference type="Proteomes" id="UP000636004">
    <property type="component" value="Unassembled WGS sequence"/>
</dbReference>